<proteinExistence type="predicted"/>
<sequence>MNLITNLKKKNMGTSNQLSIKQIICFNIIAAEKVAGDVCQGLAVKLAKEFIYHNRDMDANEISYISRQCEIALQNIFELGLTEAKNKEMNNIIAKYNGNEQ</sequence>
<evidence type="ECO:0000313" key="1">
    <source>
        <dbReference type="EMBL" id="DAF50707.1"/>
    </source>
</evidence>
<organism evidence="1">
    <name type="scientific">Myoviridae sp. ct04y17</name>
    <dbReference type="NCBI Taxonomy" id="2827652"/>
    <lineage>
        <taxon>Viruses</taxon>
        <taxon>Duplodnaviria</taxon>
        <taxon>Heunggongvirae</taxon>
        <taxon>Uroviricota</taxon>
        <taxon>Caudoviricetes</taxon>
    </lineage>
</organism>
<reference evidence="1" key="1">
    <citation type="journal article" date="2021" name="Proc. Natl. Acad. Sci. U.S.A.">
        <title>A Catalog of Tens of Thousands of Viruses from Human Metagenomes Reveals Hidden Associations with Chronic Diseases.</title>
        <authorList>
            <person name="Tisza M.J."/>
            <person name="Buck C.B."/>
        </authorList>
    </citation>
    <scope>NUCLEOTIDE SEQUENCE</scope>
    <source>
        <strain evidence="1">Ct04y17</strain>
    </source>
</reference>
<protein>
    <submittedName>
        <fullName evidence="1">Uncharacterized protein</fullName>
    </submittedName>
</protein>
<dbReference type="EMBL" id="BK032600">
    <property type="protein sequence ID" value="DAF50707.1"/>
    <property type="molecule type" value="Genomic_DNA"/>
</dbReference>
<name>A0A8S5SIR3_9CAUD</name>
<accession>A0A8S5SIR3</accession>